<dbReference type="EMBL" id="QKWH01000003">
    <property type="protein sequence ID" value="PZR53712.1"/>
    <property type="molecule type" value="Genomic_DNA"/>
</dbReference>
<protein>
    <submittedName>
        <fullName evidence="1">DUF3052 domain-containing protein</fullName>
    </submittedName>
</protein>
<sequence length="136" mass="14788">MGQKTDPQADRLGFAPGQVVQEFGWDDDADEGLREAIEAIVGGELVDEDYDDVTDAVIVWWRAEDGDLTDMLVDALTVLDDGGAVWLFTRKPGRSGHVGHDEIQEAATTAGLHAMTTFAVAEDWSATRLSNRGRGR</sequence>
<dbReference type="Proteomes" id="UP000248783">
    <property type="component" value="Unassembled WGS sequence"/>
</dbReference>
<proteinExistence type="predicted"/>
<name>A0A2W5WSA1_9MICO</name>
<dbReference type="AlphaFoldDB" id="A0A2W5WSA1"/>
<evidence type="ECO:0000313" key="2">
    <source>
        <dbReference type="Proteomes" id="UP000248783"/>
    </source>
</evidence>
<reference evidence="1 2" key="1">
    <citation type="submission" date="2018-06" db="EMBL/GenBank/DDBJ databases">
        <title>Whole genome sequencing of a novel hydrocarbon degrading bacterial strain, PW21 isolated from oil contaminated produced water sample.</title>
        <authorList>
            <person name="Nagkirti P."/>
            <person name="Shaikh A."/>
            <person name="Gowdaman V."/>
            <person name="Engineer A.E."/>
            <person name="Dagar S."/>
            <person name="Dhakephalkar P.K."/>
        </authorList>
    </citation>
    <scope>NUCLEOTIDE SEQUENCE [LARGE SCALE GENOMIC DNA]</scope>
    <source>
        <strain evidence="1 2">PW21</strain>
    </source>
</reference>
<dbReference type="InterPro" id="IPR021412">
    <property type="entry name" value="DUF3052"/>
</dbReference>
<dbReference type="Pfam" id="PF11253">
    <property type="entry name" value="DUF3052"/>
    <property type="match status" value="1"/>
</dbReference>
<accession>A0A2W5WSA1</accession>
<evidence type="ECO:0000313" key="1">
    <source>
        <dbReference type="EMBL" id="PZR53712.1"/>
    </source>
</evidence>
<organism evidence="1 2">
    <name type="scientific">Xylanimonas oleitrophica</name>
    <dbReference type="NCBI Taxonomy" id="2607479"/>
    <lineage>
        <taxon>Bacteria</taxon>
        <taxon>Bacillati</taxon>
        <taxon>Actinomycetota</taxon>
        <taxon>Actinomycetes</taxon>
        <taxon>Micrococcales</taxon>
        <taxon>Promicromonosporaceae</taxon>
        <taxon>Xylanimonas</taxon>
    </lineage>
</organism>
<gene>
    <name evidence="1" type="ORF">DNL40_06175</name>
</gene>
<dbReference type="RefSeq" id="WP_111250378.1">
    <property type="nucleotide sequence ID" value="NZ_QKWH01000003.1"/>
</dbReference>
<comment type="caution">
    <text evidence="1">The sequence shown here is derived from an EMBL/GenBank/DDBJ whole genome shotgun (WGS) entry which is preliminary data.</text>
</comment>
<keyword evidence="2" id="KW-1185">Reference proteome</keyword>